<sequence length="299" mass="34172">MAPTSGKYADFEGLRERAVALRRSGHSLRQIRDELKIHNNDLLNQLVKGEPPPEWTKRPNAKDDLRDRARELRLQGWTYDRIQAELGCSKSSISLWVRDLPKPEPRYTPEEQRALMNEGLAHLRATRDREREETKQRAAAAVGRLSDRELFLIGVGLYWAEGAKDKPYSRRELVLFVNSDPGMISVFLAWLDLLGVERDRRRFRVMIHESADVAAAERYWADLVGVDAGLFSRTTLKKHNPKTVRKNSGEAYRGCLVISVLQSADLYRRIEGTWYGIVLGADSATRPDVRFSRVSSPMV</sequence>
<accession>A0ABW0WD54</accession>
<name>A0ABW0WD54_STRNO</name>
<organism evidence="1 2">
    <name type="scientific">Streptomyces nogalater</name>
    <dbReference type="NCBI Taxonomy" id="38314"/>
    <lineage>
        <taxon>Bacteria</taxon>
        <taxon>Bacillati</taxon>
        <taxon>Actinomycetota</taxon>
        <taxon>Actinomycetes</taxon>
        <taxon>Kitasatosporales</taxon>
        <taxon>Streptomycetaceae</taxon>
        <taxon>Streptomyces</taxon>
    </lineage>
</organism>
<comment type="caution">
    <text evidence="1">The sequence shown here is derived from an EMBL/GenBank/DDBJ whole genome shotgun (WGS) entry which is preliminary data.</text>
</comment>
<reference evidence="2" key="1">
    <citation type="journal article" date="2019" name="Int. J. Syst. Evol. Microbiol.">
        <title>The Global Catalogue of Microorganisms (GCM) 10K type strain sequencing project: providing services to taxonomists for standard genome sequencing and annotation.</title>
        <authorList>
            <consortium name="The Broad Institute Genomics Platform"/>
            <consortium name="The Broad Institute Genome Sequencing Center for Infectious Disease"/>
            <person name="Wu L."/>
            <person name="Ma J."/>
        </authorList>
    </citation>
    <scope>NUCLEOTIDE SEQUENCE [LARGE SCALE GENOMIC DNA]</scope>
    <source>
        <strain evidence="2">KCTC 5701</strain>
    </source>
</reference>
<evidence type="ECO:0000313" key="1">
    <source>
        <dbReference type="EMBL" id="MFC5654686.1"/>
    </source>
</evidence>
<dbReference type="RefSeq" id="WP_344349733.1">
    <property type="nucleotide sequence ID" value="NZ_BAAASM010000031.1"/>
</dbReference>
<dbReference type="EMBL" id="JBHSOE010000004">
    <property type="protein sequence ID" value="MFC5654686.1"/>
    <property type="molecule type" value="Genomic_DNA"/>
</dbReference>
<proteinExistence type="predicted"/>
<evidence type="ECO:0000313" key="2">
    <source>
        <dbReference type="Proteomes" id="UP001596065"/>
    </source>
</evidence>
<gene>
    <name evidence="1" type="ORF">ACFP3J_04155</name>
</gene>
<keyword evidence="2" id="KW-1185">Reference proteome</keyword>
<protein>
    <submittedName>
        <fullName evidence="1">Uncharacterized protein</fullName>
    </submittedName>
</protein>
<dbReference type="Proteomes" id="UP001596065">
    <property type="component" value="Unassembled WGS sequence"/>
</dbReference>